<reference evidence="3 4" key="1">
    <citation type="submission" date="2018-10" db="EMBL/GenBank/DDBJ databases">
        <authorList>
            <consortium name="Pathogen Informatics"/>
        </authorList>
    </citation>
    <scope>NUCLEOTIDE SEQUENCE [LARGE SCALE GENOMIC DNA]</scope>
</reference>
<dbReference type="STRING" id="53468.A0A0R3UIS8"/>
<dbReference type="InterPro" id="IPR002123">
    <property type="entry name" value="Plipid/glycerol_acylTrfase"/>
</dbReference>
<feature type="domain" description="Phospholipid/glycerol acyltransferase" evidence="2">
    <location>
        <begin position="126"/>
        <end position="245"/>
    </location>
</feature>
<feature type="transmembrane region" description="Helical" evidence="1">
    <location>
        <begin position="61"/>
        <end position="81"/>
    </location>
</feature>
<dbReference type="SUPFAM" id="SSF69593">
    <property type="entry name" value="Glycerol-3-phosphate (1)-acyltransferase"/>
    <property type="match status" value="1"/>
</dbReference>
<sequence>MTPEGTLNEPSSPVPPPVYPVSKRQRILCIASFLFLVATGYFGSVFMMAPFLPLAFLAPSYFLFFMDCGVHLWSMLAEVIIPSPCFLRYTVLINGVLRIRVRVFGDKFADASTDAATDNTSSSSSSIALLNHRTRLDWLFVFCFGRYARHLKIVLKQELAGLPGVGWAMQLDSFIFLRRKIAVDQARIDQALEYLLSLEGRAHVLIFPEGTNLEPSTIEKSDRYAEKMGLPKHRYTLHPRITGFEHFVRAMGKDLAYVYDITVAYPYTLTESELKMATGDCPQEVHYHVRQWAVSELPPISDEKPTNPGTPAISALGRWLQQRWTEKEELLRNYYALPPEERRFPGPEIDREGAVIGGSVDAGWSLQAYVVFAYWILFLYFSIAIIYHSWLIRLYVLAVNVFFVYQGYKTGLGEWVAESAGILMQGSSEPQVNGTPKKDE</sequence>
<accession>A0A0R3UIS8</accession>
<dbReference type="OrthoDB" id="186786at2759"/>
<proteinExistence type="predicted"/>
<dbReference type="GO" id="GO:0016746">
    <property type="term" value="F:acyltransferase activity"/>
    <property type="evidence" value="ECO:0007669"/>
    <property type="project" value="InterPro"/>
</dbReference>
<evidence type="ECO:0000313" key="3">
    <source>
        <dbReference type="EMBL" id="VDD81356.1"/>
    </source>
</evidence>
<dbReference type="AlphaFoldDB" id="A0A0R3UIS8"/>
<dbReference type="PANTHER" id="PTHR10983">
    <property type="entry name" value="1-ACYLGLYCEROL-3-PHOSPHATE ACYLTRANSFERASE-RELATED"/>
    <property type="match status" value="1"/>
</dbReference>
<dbReference type="SMART" id="SM00563">
    <property type="entry name" value="PlsC"/>
    <property type="match status" value="1"/>
</dbReference>
<organism evidence="3 4">
    <name type="scientific">Mesocestoides corti</name>
    <name type="common">Flatworm</name>
    <dbReference type="NCBI Taxonomy" id="53468"/>
    <lineage>
        <taxon>Eukaryota</taxon>
        <taxon>Metazoa</taxon>
        <taxon>Spiralia</taxon>
        <taxon>Lophotrochozoa</taxon>
        <taxon>Platyhelminthes</taxon>
        <taxon>Cestoda</taxon>
        <taxon>Eucestoda</taxon>
        <taxon>Cyclophyllidea</taxon>
        <taxon>Mesocestoididae</taxon>
        <taxon>Mesocestoides</taxon>
    </lineage>
</organism>
<dbReference type="CDD" id="cd07990">
    <property type="entry name" value="LPLAT_LCLAT1-like"/>
    <property type="match status" value="1"/>
</dbReference>
<feature type="transmembrane region" description="Helical" evidence="1">
    <location>
        <begin position="366"/>
        <end position="386"/>
    </location>
</feature>
<gene>
    <name evidence="3" type="ORF">MCOS_LOCUS7359</name>
</gene>
<feature type="transmembrane region" description="Helical" evidence="1">
    <location>
        <begin position="27"/>
        <end position="49"/>
    </location>
</feature>
<dbReference type="GO" id="GO:0036149">
    <property type="term" value="P:phosphatidylinositol acyl-chain remodeling"/>
    <property type="evidence" value="ECO:0007669"/>
    <property type="project" value="TreeGrafter"/>
</dbReference>
<evidence type="ECO:0000256" key="1">
    <source>
        <dbReference type="SAM" id="Phobius"/>
    </source>
</evidence>
<protein>
    <recommendedName>
        <fullName evidence="2">Phospholipid/glycerol acyltransferase domain-containing protein</fullName>
    </recommendedName>
</protein>
<evidence type="ECO:0000313" key="4">
    <source>
        <dbReference type="Proteomes" id="UP000267029"/>
    </source>
</evidence>
<dbReference type="EMBL" id="UXSR01005356">
    <property type="protein sequence ID" value="VDD81356.1"/>
    <property type="molecule type" value="Genomic_DNA"/>
</dbReference>
<keyword evidence="1" id="KW-0812">Transmembrane</keyword>
<name>A0A0R3UIS8_MESCO</name>
<keyword evidence="1" id="KW-0472">Membrane</keyword>
<dbReference type="PANTHER" id="PTHR10983:SF16">
    <property type="entry name" value="LYSOCARDIOLIPIN ACYLTRANSFERASE 1"/>
    <property type="match status" value="1"/>
</dbReference>
<keyword evidence="4" id="KW-1185">Reference proteome</keyword>
<keyword evidence="1" id="KW-1133">Transmembrane helix</keyword>
<dbReference type="Proteomes" id="UP000267029">
    <property type="component" value="Unassembled WGS sequence"/>
</dbReference>
<evidence type="ECO:0000259" key="2">
    <source>
        <dbReference type="SMART" id="SM00563"/>
    </source>
</evidence>
<dbReference type="Pfam" id="PF01553">
    <property type="entry name" value="Acyltransferase"/>
    <property type="match status" value="1"/>
</dbReference>
<dbReference type="GO" id="GO:0005783">
    <property type="term" value="C:endoplasmic reticulum"/>
    <property type="evidence" value="ECO:0007669"/>
    <property type="project" value="TreeGrafter"/>
</dbReference>